<evidence type="ECO:0000256" key="4">
    <source>
        <dbReference type="RuleBase" id="RU003719"/>
    </source>
</evidence>
<dbReference type="PROSITE" id="PS00671">
    <property type="entry name" value="D_2_HYDROXYACID_DH_3"/>
    <property type="match status" value="1"/>
</dbReference>
<evidence type="ECO:0000256" key="3">
    <source>
        <dbReference type="ARBA" id="ARBA00023027"/>
    </source>
</evidence>
<dbReference type="PANTHER" id="PTHR43761:SF1">
    <property type="entry name" value="D-ISOMER SPECIFIC 2-HYDROXYACID DEHYDROGENASE CATALYTIC DOMAIN-CONTAINING PROTEIN-RELATED"/>
    <property type="match status" value="1"/>
</dbReference>
<dbReference type="InterPro" id="IPR050418">
    <property type="entry name" value="D-iso_2-hydroxyacid_DH_PdxB"/>
</dbReference>
<dbReference type="InterPro" id="IPR029752">
    <property type="entry name" value="D-isomer_DH_CS1"/>
</dbReference>
<gene>
    <name evidence="7" type="ORF">LJD61_17490</name>
</gene>
<evidence type="ECO:0000256" key="2">
    <source>
        <dbReference type="ARBA" id="ARBA00023002"/>
    </source>
</evidence>
<comment type="caution">
    <text evidence="7">The sequence shown here is derived from an EMBL/GenBank/DDBJ whole genome shotgun (WGS) entry which is preliminary data.</text>
</comment>
<evidence type="ECO:0000313" key="7">
    <source>
        <dbReference type="EMBL" id="MCQ1531321.1"/>
    </source>
</evidence>
<sequence length="313" mass="34262">MLRILIADGMEKAAVEKLKDMKFEVVEQYYGQEELMEKIKAFDVLVVRSATKVRKPVIDAACETGRLRLVIRGGVGVDNIDVDYARAKGIIVRNTPNASSSSVAELVIGHMFNLARFIHNSNVTMRQGKWNKKAYEGIEIFGKTIGVIGFGRIGRETARKVKALGMNVVYTDIAGEINGFPEYKYLPMDDLLAVSDFITLHVPYSGERAVIGREEIGKMKDGAYIINCARGGVVDEGALIEALDSDKLAGAAMDVFVEEPAKNCPLCSHDKVSCTPHIGASTMEAQERIGEEIVNIILDFVQEGELNGCAESL</sequence>
<proteinExistence type="inferred from homology"/>
<feature type="domain" description="D-isomer specific 2-hydroxyacid dehydrogenase catalytic" evidence="5">
    <location>
        <begin position="4"/>
        <end position="309"/>
    </location>
</feature>
<evidence type="ECO:0000256" key="1">
    <source>
        <dbReference type="ARBA" id="ARBA00005854"/>
    </source>
</evidence>
<dbReference type="EMBL" id="JAJEKE010000021">
    <property type="protein sequence ID" value="MCQ1531321.1"/>
    <property type="molecule type" value="Genomic_DNA"/>
</dbReference>
<organism evidence="7 8">
    <name type="scientific">Lutispora saccharofermentans</name>
    <dbReference type="NCBI Taxonomy" id="3024236"/>
    <lineage>
        <taxon>Bacteria</taxon>
        <taxon>Bacillati</taxon>
        <taxon>Bacillota</taxon>
        <taxon>Clostridia</taxon>
        <taxon>Lutisporales</taxon>
        <taxon>Lutisporaceae</taxon>
        <taxon>Lutispora</taxon>
    </lineage>
</organism>
<dbReference type="Proteomes" id="UP001651880">
    <property type="component" value="Unassembled WGS sequence"/>
</dbReference>
<keyword evidence="3" id="KW-0520">NAD</keyword>
<accession>A0ABT1NLZ0</accession>
<dbReference type="Pfam" id="PF02826">
    <property type="entry name" value="2-Hacid_dh_C"/>
    <property type="match status" value="1"/>
</dbReference>
<dbReference type="CDD" id="cd05303">
    <property type="entry name" value="PGDH_2"/>
    <property type="match status" value="1"/>
</dbReference>
<dbReference type="InterPro" id="IPR036291">
    <property type="entry name" value="NAD(P)-bd_dom_sf"/>
</dbReference>
<dbReference type="InterPro" id="IPR029753">
    <property type="entry name" value="D-isomer_DH_CS"/>
</dbReference>
<dbReference type="InterPro" id="IPR006140">
    <property type="entry name" value="D-isomer_DH_NAD-bd"/>
</dbReference>
<dbReference type="PANTHER" id="PTHR43761">
    <property type="entry name" value="D-ISOMER SPECIFIC 2-HYDROXYACID DEHYDROGENASE FAMILY PROTEIN (AFU_ORTHOLOGUE AFUA_1G13630)"/>
    <property type="match status" value="1"/>
</dbReference>
<keyword evidence="2 4" id="KW-0560">Oxidoreductase</keyword>
<dbReference type="InterPro" id="IPR006139">
    <property type="entry name" value="D-isomer_2_OHA_DH_cat_dom"/>
</dbReference>
<comment type="similarity">
    <text evidence="1 4">Belongs to the D-isomer specific 2-hydroxyacid dehydrogenase family.</text>
</comment>
<dbReference type="Gene3D" id="3.40.50.720">
    <property type="entry name" value="NAD(P)-binding Rossmann-like Domain"/>
    <property type="match status" value="2"/>
</dbReference>
<dbReference type="SUPFAM" id="SSF52283">
    <property type="entry name" value="Formate/glycerate dehydrogenase catalytic domain-like"/>
    <property type="match status" value="1"/>
</dbReference>
<dbReference type="SUPFAM" id="SSF51735">
    <property type="entry name" value="NAD(P)-binding Rossmann-fold domains"/>
    <property type="match status" value="1"/>
</dbReference>
<feature type="domain" description="D-isomer specific 2-hydroxyacid dehydrogenase NAD-binding" evidence="6">
    <location>
        <begin position="108"/>
        <end position="279"/>
    </location>
</feature>
<dbReference type="RefSeq" id="WP_255228851.1">
    <property type="nucleotide sequence ID" value="NZ_JAJEKE010000021.1"/>
</dbReference>
<dbReference type="PROSITE" id="PS00065">
    <property type="entry name" value="D_2_HYDROXYACID_DH_1"/>
    <property type="match status" value="1"/>
</dbReference>
<name>A0ABT1NLZ0_9FIRM</name>
<evidence type="ECO:0000259" key="5">
    <source>
        <dbReference type="Pfam" id="PF00389"/>
    </source>
</evidence>
<evidence type="ECO:0000313" key="8">
    <source>
        <dbReference type="Proteomes" id="UP001651880"/>
    </source>
</evidence>
<evidence type="ECO:0000259" key="6">
    <source>
        <dbReference type="Pfam" id="PF02826"/>
    </source>
</evidence>
<dbReference type="Pfam" id="PF00389">
    <property type="entry name" value="2-Hacid_dh"/>
    <property type="match status" value="1"/>
</dbReference>
<keyword evidence="8" id="KW-1185">Reference proteome</keyword>
<reference evidence="7 8" key="1">
    <citation type="submission" date="2021-10" db="EMBL/GenBank/DDBJ databases">
        <title>Lutispora strain m25 sp. nov., a thermophilic, non-spore-forming bacterium isolated from a lab-scale methanogenic bioreactor digesting anaerobic sludge.</title>
        <authorList>
            <person name="El Houari A."/>
            <person name="Mcdonald J."/>
        </authorList>
    </citation>
    <scope>NUCLEOTIDE SEQUENCE [LARGE SCALE GENOMIC DNA]</scope>
    <source>
        <strain evidence="8">m25</strain>
    </source>
</reference>
<protein>
    <submittedName>
        <fullName evidence="7">D-2-hydroxyacid dehydrogenase</fullName>
    </submittedName>
</protein>